<protein>
    <submittedName>
        <fullName evidence="1">Nucleoid-associated protein</fullName>
    </submittedName>
</protein>
<gene>
    <name evidence="1" type="ORF">IV431_03145</name>
</gene>
<name>A0ABS0DL16_9GAMM</name>
<evidence type="ECO:0000313" key="2">
    <source>
        <dbReference type="Proteomes" id="UP000600307"/>
    </source>
</evidence>
<organism evidence="1 2">
    <name type="scientific">Rahnella victoriana</name>
    <dbReference type="NCBI Taxonomy" id="1510570"/>
    <lineage>
        <taxon>Bacteria</taxon>
        <taxon>Pseudomonadati</taxon>
        <taxon>Pseudomonadota</taxon>
        <taxon>Gammaproteobacteria</taxon>
        <taxon>Enterobacterales</taxon>
        <taxon>Yersiniaceae</taxon>
        <taxon>Rahnella</taxon>
    </lineage>
</organism>
<proteinExistence type="predicted"/>
<evidence type="ECO:0000313" key="1">
    <source>
        <dbReference type="EMBL" id="MBF7954550.1"/>
    </source>
</evidence>
<dbReference type="Pfam" id="PF04245">
    <property type="entry name" value="NA37"/>
    <property type="match status" value="1"/>
</dbReference>
<keyword evidence="2" id="KW-1185">Reference proteome</keyword>
<reference evidence="1 2" key="1">
    <citation type="submission" date="2020-11" db="EMBL/GenBank/DDBJ databases">
        <title>Taxonomic investigation of Rahnella spp.</title>
        <authorList>
            <person name="Lee S.D."/>
        </authorList>
    </citation>
    <scope>NUCLEOTIDE SEQUENCE [LARGE SCALE GENOMIC DNA]</scope>
    <source>
        <strain evidence="1 2">SAP-10</strain>
    </source>
</reference>
<dbReference type="Proteomes" id="UP000600307">
    <property type="component" value="Unassembled WGS sequence"/>
</dbReference>
<sequence>MASVDFTFEGLLIEKIIAHRVFPRGVGKTLTVPKLSKEVMAFGQEALDAFQIRITEALASKSHGIEMSIGGVGDDCFLNLSASTFSNDTEHFIKVTHRLAHKLNEAQYNSSAPGGILAVLSGRVGNDSVPFLAVIKAEPQSGFRTRENDEQLTMEYISELLLTPAQRFYKIGFLVQNIALPSDENGNYDSSSYRAFLFDHLMTSTETKKAAGYFYARFLDMDISKSSKKLTQDFFENTRDFINTRQLEEGEKLELFEALRSEMRSQKNTLSTADFSQTNFEPEMSREYLEFMDSKKFPTAAIAKDNDYILAKLKLRNKLVFSNDVWVSVPPDQLKNLVEILPSEDNDSTMLRIKGKLKSQQ</sequence>
<dbReference type="InterPro" id="IPR007358">
    <property type="entry name" value="Nucleoid_associated_NdpA"/>
</dbReference>
<accession>A0ABS0DL16</accession>
<dbReference type="EMBL" id="JADOBH010000001">
    <property type="protein sequence ID" value="MBF7954550.1"/>
    <property type="molecule type" value="Genomic_DNA"/>
</dbReference>
<dbReference type="RefSeq" id="WP_195816739.1">
    <property type="nucleotide sequence ID" value="NZ_JADOBH010000001.1"/>
</dbReference>
<comment type="caution">
    <text evidence="1">The sequence shown here is derived from an EMBL/GenBank/DDBJ whole genome shotgun (WGS) entry which is preliminary data.</text>
</comment>